<sequence>MAFTLVASCVVILASLALGAWWWQRSARFQPDTPPGRLLVLDFDGHIRTMRPDGSDVRTLTEDDPHGLFRQEPMWSPDGRWVAWVSEYPEHDGYSPALSIARADGSDRHDVLLPAVPVYLAWRPTSDAIAVLLPDDVSGLSLVLIDRENGDKRVLSRGQPFYFDWSPDGRELLAHIDRRLVLLDMQGHEAMLAHTEGRFAAPDWSDDGQLWAYAVLSAESPRLVIRDRNQRTTSRVSEFDGRITFAFSPDGTQIAYIPTAPSSTLPTLGPLWLLNRQAGVLREVSAAPVLAFFWSPDGRTLAFLRYEVDEHPPPPTAPETGLQRVLWQTPATVWFRWHIWDGERTYPTAARFRPGGVYASEYVRFFDQYARTTQFWSPDGRAFVFAGEVEGERNGIWVQPVGESAPPRWVGTGHVAFWSPHGD</sequence>
<protein>
    <recommendedName>
        <fullName evidence="6">TolB protein</fullName>
    </recommendedName>
</protein>
<accession>A0A0M9UC20</accession>
<dbReference type="AlphaFoldDB" id="A0A0M9UC20"/>
<dbReference type="Proteomes" id="UP000050502">
    <property type="component" value="Unassembled WGS sequence"/>
</dbReference>
<proteinExistence type="inferred from homology"/>
<reference evidence="3 5" key="2">
    <citation type="submission" date="2015-07" db="EMBL/GenBank/DDBJ databases">
        <title>Whole genome sequence of Ardenticatena maritima DSM 23922.</title>
        <authorList>
            <person name="Hemp J."/>
            <person name="Ward L.M."/>
            <person name="Pace L.A."/>
            <person name="Fischer W.W."/>
        </authorList>
    </citation>
    <scope>NUCLEOTIDE SEQUENCE [LARGE SCALE GENOMIC DNA]</scope>
    <source>
        <strain evidence="3 5">110S</strain>
    </source>
</reference>
<organism evidence="2 4">
    <name type="scientific">Ardenticatena maritima</name>
    <dbReference type="NCBI Taxonomy" id="872965"/>
    <lineage>
        <taxon>Bacteria</taxon>
        <taxon>Bacillati</taxon>
        <taxon>Chloroflexota</taxon>
        <taxon>Ardenticatenia</taxon>
        <taxon>Ardenticatenales</taxon>
        <taxon>Ardenticatenaceae</taxon>
        <taxon>Ardenticatena</taxon>
    </lineage>
</organism>
<dbReference type="PANTHER" id="PTHR36842">
    <property type="entry name" value="PROTEIN TOLB HOMOLOG"/>
    <property type="match status" value="1"/>
</dbReference>
<comment type="caution">
    <text evidence="2">The sequence shown here is derived from an EMBL/GenBank/DDBJ whole genome shotgun (WGS) entry which is preliminary data.</text>
</comment>
<evidence type="ECO:0000313" key="4">
    <source>
        <dbReference type="Proteomes" id="UP000037784"/>
    </source>
</evidence>
<evidence type="ECO:0000313" key="3">
    <source>
        <dbReference type="EMBL" id="KPL89422.1"/>
    </source>
</evidence>
<evidence type="ECO:0000256" key="1">
    <source>
        <dbReference type="ARBA" id="ARBA00009820"/>
    </source>
</evidence>
<dbReference type="InterPro" id="IPR011042">
    <property type="entry name" value="6-blade_b-propeller_TolB-like"/>
</dbReference>
<dbReference type="Proteomes" id="UP000037784">
    <property type="component" value="Unassembled WGS sequence"/>
</dbReference>
<dbReference type="Gene3D" id="2.120.10.30">
    <property type="entry name" value="TolB, C-terminal domain"/>
    <property type="match status" value="2"/>
</dbReference>
<dbReference type="PANTHER" id="PTHR36842:SF1">
    <property type="entry name" value="PROTEIN TOLB"/>
    <property type="match status" value="1"/>
</dbReference>
<dbReference type="EMBL" id="BBZA01000059">
    <property type="protein sequence ID" value="GAP62468.1"/>
    <property type="molecule type" value="Genomic_DNA"/>
</dbReference>
<name>A0A0M9UC20_9CHLR</name>
<dbReference type="InterPro" id="IPR011659">
    <property type="entry name" value="WD40"/>
</dbReference>
<evidence type="ECO:0000313" key="2">
    <source>
        <dbReference type="EMBL" id="GAP62468.1"/>
    </source>
</evidence>
<gene>
    <name evidence="2" type="ORF">ARMA_0891</name>
    <name evidence="3" type="ORF">SE16_02950</name>
</gene>
<dbReference type="EMBL" id="LGKN01000003">
    <property type="protein sequence ID" value="KPL89422.1"/>
    <property type="molecule type" value="Genomic_DNA"/>
</dbReference>
<keyword evidence="4" id="KW-1185">Reference proteome</keyword>
<reference evidence="2 4" key="1">
    <citation type="journal article" date="2015" name="Genome Announc.">
        <title>Draft Genome Sequence of a Heterotrophic Facultative Anaerobic Thermophilic Bacterium, Ardenticatena maritima Strain 110ST.</title>
        <authorList>
            <person name="Kawaichi S."/>
            <person name="Yoshida T."/>
            <person name="Sako Y."/>
            <person name="Nakamura R."/>
        </authorList>
    </citation>
    <scope>NUCLEOTIDE SEQUENCE [LARGE SCALE GENOMIC DNA]</scope>
    <source>
        <strain evidence="2 4">110S</strain>
    </source>
</reference>
<dbReference type="STRING" id="872965.SE16_02950"/>
<dbReference type="Pfam" id="PF07676">
    <property type="entry name" value="PD40"/>
    <property type="match status" value="4"/>
</dbReference>
<reference evidence="4" key="3">
    <citation type="submission" date="2015-08" db="EMBL/GenBank/DDBJ databases">
        <title>Draft Genome Sequence of a Heterotrophic Facultative Anaerobic Bacterium Ardenticatena maritima Strain 110S.</title>
        <authorList>
            <person name="Kawaichi S."/>
            <person name="Yoshida T."/>
            <person name="Sako Y."/>
            <person name="Nakamura R."/>
        </authorList>
    </citation>
    <scope>NUCLEOTIDE SEQUENCE [LARGE SCALE GENOMIC DNA]</scope>
    <source>
        <strain evidence="4">110S</strain>
    </source>
</reference>
<comment type="similarity">
    <text evidence="1">Belongs to the TolB family.</text>
</comment>
<dbReference type="InParanoid" id="A0A0M9UC20"/>
<evidence type="ECO:0000313" key="5">
    <source>
        <dbReference type="Proteomes" id="UP000050502"/>
    </source>
</evidence>
<dbReference type="SUPFAM" id="SSF82171">
    <property type="entry name" value="DPP6 N-terminal domain-like"/>
    <property type="match status" value="1"/>
</dbReference>
<evidence type="ECO:0008006" key="6">
    <source>
        <dbReference type="Google" id="ProtNLM"/>
    </source>
</evidence>